<name>A0A1Y1JQP8_PLAGO</name>
<proteinExistence type="inferred from homology"/>
<dbReference type="GeneID" id="39750581"/>
<accession>A0A1Y1JQP8</accession>
<reference evidence="4" key="1">
    <citation type="submission" date="2017-04" db="EMBL/GenBank/DDBJ databases">
        <title>Plasmodium gonderi genome.</title>
        <authorList>
            <person name="Arisue N."/>
            <person name="Honma H."/>
            <person name="Kawai S."/>
            <person name="Tougan T."/>
            <person name="Tanabe K."/>
            <person name="Horii T."/>
        </authorList>
    </citation>
    <scope>NUCLEOTIDE SEQUENCE [LARGE SCALE GENOMIC DNA]</scope>
    <source>
        <strain evidence="4">ATCC 30045</strain>
    </source>
</reference>
<comment type="similarity">
    <text evidence="1">Belongs to the STEEP1 family.</text>
</comment>
<evidence type="ECO:0000256" key="1">
    <source>
        <dbReference type="ARBA" id="ARBA00024205"/>
    </source>
</evidence>
<dbReference type="RefSeq" id="XP_028546424.1">
    <property type="nucleotide sequence ID" value="XM_028690623.1"/>
</dbReference>
<evidence type="ECO:0000259" key="2">
    <source>
        <dbReference type="Pfam" id="PF25809"/>
    </source>
</evidence>
<dbReference type="OrthoDB" id="418131at2759"/>
<dbReference type="GO" id="GO:0090158">
    <property type="term" value="P:endoplasmic reticulum membrane organization"/>
    <property type="evidence" value="ECO:0007669"/>
    <property type="project" value="TreeGrafter"/>
</dbReference>
<dbReference type="OMA" id="FNEPTRM"/>
<dbReference type="GO" id="GO:0005737">
    <property type="term" value="C:cytoplasm"/>
    <property type="evidence" value="ECO:0007669"/>
    <property type="project" value="GOC"/>
</dbReference>
<dbReference type="PANTHER" id="PTHR46355">
    <property type="entry name" value="UPF0428 PROTEIN CXORF56"/>
    <property type="match status" value="1"/>
</dbReference>
<evidence type="ECO:0000313" key="4">
    <source>
        <dbReference type="Proteomes" id="UP000195521"/>
    </source>
</evidence>
<dbReference type="InterPro" id="IPR029704">
    <property type="entry name" value="STEEP-like"/>
</dbReference>
<dbReference type="PANTHER" id="PTHR46355:SF1">
    <property type="entry name" value="STING ER EXIT PROTEIN"/>
    <property type="match status" value="1"/>
</dbReference>
<keyword evidence="4" id="KW-1185">Reference proteome</keyword>
<sequence>METGKETKKNEISLLEIKRKAQNEKESQKNDNKPRKFRIINYTSRDSLVAKAEKDFFLYFCFLCGFNCLISEIDISHLPTRTTDGSIIYPFKNVVHKKFHKTKKEHILIQRNNEAIEVQFRILCKECQVPIGYVNCLSEDNSLIYYYDYAFVRDQTKSKFLSDVLL</sequence>
<dbReference type="Pfam" id="PF25809">
    <property type="entry name" value="STEEP1"/>
    <property type="match status" value="1"/>
</dbReference>
<comment type="caution">
    <text evidence="3">The sequence shown here is derived from an EMBL/GenBank/DDBJ whole genome shotgun (WGS) entry which is preliminary data.</text>
</comment>
<dbReference type="Proteomes" id="UP000195521">
    <property type="component" value="Unassembled WGS sequence"/>
</dbReference>
<feature type="domain" description="STEEP1" evidence="2">
    <location>
        <begin position="51"/>
        <end position="158"/>
    </location>
</feature>
<dbReference type="InterPro" id="IPR057965">
    <property type="entry name" value="STEEP1_dom"/>
</dbReference>
<dbReference type="EMBL" id="BDQF01000015">
    <property type="protein sequence ID" value="GAW83835.1"/>
    <property type="molecule type" value="Genomic_DNA"/>
</dbReference>
<organism evidence="3 4">
    <name type="scientific">Plasmodium gonderi</name>
    <dbReference type="NCBI Taxonomy" id="77519"/>
    <lineage>
        <taxon>Eukaryota</taxon>
        <taxon>Sar</taxon>
        <taxon>Alveolata</taxon>
        <taxon>Apicomplexa</taxon>
        <taxon>Aconoidasida</taxon>
        <taxon>Haemosporida</taxon>
        <taxon>Plasmodiidae</taxon>
        <taxon>Plasmodium</taxon>
        <taxon>Plasmodium (Plasmodium)</taxon>
    </lineage>
</organism>
<dbReference type="GO" id="GO:0006888">
    <property type="term" value="P:endoplasmic reticulum to Golgi vesicle-mediated transport"/>
    <property type="evidence" value="ECO:0007669"/>
    <property type="project" value="TreeGrafter"/>
</dbReference>
<dbReference type="AlphaFoldDB" id="A0A1Y1JQP8"/>
<protein>
    <recommendedName>
        <fullName evidence="2">STEEP1 domain-containing protein</fullName>
    </recommendedName>
</protein>
<gene>
    <name evidence="3" type="ORF">PGO_146330</name>
</gene>
<evidence type="ECO:0000313" key="3">
    <source>
        <dbReference type="EMBL" id="GAW83835.1"/>
    </source>
</evidence>